<keyword evidence="1" id="KW-1133">Transmembrane helix</keyword>
<dbReference type="EMBL" id="CP033622">
    <property type="protein sequence ID" value="QIZ52456.1"/>
    <property type="molecule type" value="Genomic_DNA"/>
</dbReference>
<proteinExistence type="predicted"/>
<gene>
    <name evidence="2" type="ORF">DWG24_17745</name>
    <name evidence="3" type="ORF">FGI21_10845</name>
</gene>
<feature type="transmembrane region" description="Helical" evidence="1">
    <location>
        <begin position="71"/>
        <end position="91"/>
    </location>
</feature>
<reference evidence="3 5" key="2">
    <citation type="submission" date="2019-06" db="EMBL/GenBank/DDBJ databases">
        <title>Complete genome of Dickeya zeae PL65.</title>
        <authorList>
            <person name="Boluk G."/>
            <person name="Arif M."/>
        </authorList>
    </citation>
    <scope>NUCLEOTIDE SEQUENCE [LARGE SCALE GENOMIC DNA]</scope>
    <source>
        <strain evidence="3 5">PL65</strain>
    </source>
</reference>
<dbReference type="InterPro" id="IPR009885">
    <property type="entry name" value="DUF1435"/>
</dbReference>
<sequence>MLTAMIAACGLWGISWYFGKRLSSAWGVLLPAALMPLLALPELDQTHLKYICALAMLLTVGMLFHRRMRHYLLLPSCIALAGGLAALSLTLKGWPHWH</sequence>
<dbReference type="Proteomes" id="UP000500801">
    <property type="component" value="Chromosome"/>
</dbReference>
<feature type="transmembrane region" description="Helical" evidence="1">
    <location>
        <begin position="22"/>
        <end position="41"/>
    </location>
</feature>
<organism evidence="2 4">
    <name type="scientific">Dickeya zeae</name>
    <dbReference type="NCBI Taxonomy" id="204042"/>
    <lineage>
        <taxon>Bacteria</taxon>
        <taxon>Pseudomonadati</taxon>
        <taxon>Pseudomonadota</taxon>
        <taxon>Gammaproteobacteria</taxon>
        <taxon>Enterobacterales</taxon>
        <taxon>Pectobacteriaceae</taxon>
        <taxon>Dickeya</taxon>
    </lineage>
</organism>
<protein>
    <submittedName>
        <fullName evidence="2">DUF1435 domain-containing protein</fullName>
    </submittedName>
</protein>
<reference evidence="2 4" key="1">
    <citation type="submission" date="2018-11" db="EMBL/GenBank/DDBJ databases">
        <title>Complete genome sequence of Dickeya zeae strain CE1 infecting Canna edulis Ker-Gawl. in China.</title>
        <authorList>
            <person name="Zhang J."/>
            <person name="Lin B."/>
            <person name="Shen H."/>
            <person name="Jiang S."/>
            <person name="Pu X."/>
            <person name="Sun D."/>
        </authorList>
    </citation>
    <scope>NUCLEOTIDE SEQUENCE [LARGE SCALE GENOMIC DNA]</scope>
    <source>
        <strain evidence="2 4">CE1</strain>
    </source>
</reference>
<feature type="transmembrane region" description="Helical" evidence="1">
    <location>
        <begin position="47"/>
        <end position="64"/>
    </location>
</feature>
<keyword evidence="1" id="KW-0812">Transmembrane</keyword>
<name>A0AAE6Z1D0_9GAMM</name>
<dbReference type="EMBL" id="CP040817">
    <property type="protein sequence ID" value="QYM92334.1"/>
    <property type="molecule type" value="Genomic_DNA"/>
</dbReference>
<evidence type="ECO:0000313" key="3">
    <source>
        <dbReference type="EMBL" id="QYM92334.1"/>
    </source>
</evidence>
<evidence type="ECO:0000313" key="4">
    <source>
        <dbReference type="Proteomes" id="UP000500801"/>
    </source>
</evidence>
<evidence type="ECO:0000313" key="2">
    <source>
        <dbReference type="EMBL" id="QIZ52456.1"/>
    </source>
</evidence>
<accession>A0AAE6Z1D0</accession>
<evidence type="ECO:0000256" key="1">
    <source>
        <dbReference type="SAM" id="Phobius"/>
    </source>
</evidence>
<dbReference type="Pfam" id="PF07256">
    <property type="entry name" value="DUF1435"/>
    <property type="match status" value="1"/>
</dbReference>
<dbReference type="RefSeq" id="WP_168363489.1">
    <property type="nucleotide sequence ID" value="NZ_CP033622.1"/>
</dbReference>
<evidence type="ECO:0000313" key="5">
    <source>
        <dbReference type="Proteomes" id="UP000824976"/>
    </source>
</evidence>
<keyword evidence="5" id="KW-1185">Reference proteome</keyword>
<dbReference type="AlphaFoldDB" id="A0AAE6Z1D0"/>
<dbReference type="Proteomes" id="UP000824976">
    <property type="component" value="Chromosome"/>
</dbReference>
<keyword evidence="1" id="KW-0472">Membrane</keyword>